<name>A0A1I0YP11_9PSEU</name>
<organism evidence="4 5">
    <name type="scientific">Amycolatopsis marina</name>
    <dbReference type="NCBI Taxonomy" id="490629"/>
    <lineage>
        <taxon>Bacteria</taxon>
        <taxon>Bacillati</taxon>
        <taxon>Actinomycetota</taxon>
        <taxon>Actinomycetes</taxon>
        <taxon>Pseudonocardiales</taxon>
        <taxon>Pseudonocardiaceae</taxon>
        <taxon>Amycolatopsis</taxon>
    </lineage>
</organism>
<gene>
    <name evidence="4" type="ORF">SAMN05216266_105229</name>
</gene>
<keyword evidence="5" id="KW-1185">Reference proteome</keyword>
<dbReference type="Proteomes" id="UP000243799">
    <property type="component" value="Unassembled WGS sequence"/>
</dbReference>
<dbReference type="Pfam" id="PF07848">
    <property type="entry name" value="PaaX"/>
    <property type="match status" value="1"/>
</dbReference>
<feature type="domain" description="Transcriptional repressor PaaX-like N-terminal" evidence="1">
    <location>
        <begin position="8"/>
        <end position="76"/>
    </location>
</feature>
<sequence length="272" mass="30648">MTDARAPQELVVTMLGSYLRPRAERSVWAGGLVTLLGELGFSEGAARIALARLVHRELLHRRKDGRRVHYTLTDRATSLLEDGDRRIFALGRQRTEPGEWTLLWHNVPEDRRPERERLVRRLRFLGFGTLGDGIWLTPHDREADVVALLGELGIERHAALLRGGLAAALDPATLIRRAWDLEELGRRYTEFVQRFRGLGTGRDGLPLDDPAAFGVRTTLTHAFRQFPMFDPELPGALVAPPTSRAEAVRLFDDLYAALAEPAQRHFDEVTKP</sequence>
<dbReference type="EMBL" id="FOKG01000005">
    <property type="protein sequence ID" value="SFB14962.1"/>
    <property type="molecule type" value="Genomic_DNA"/>
</dbReference>
<evidence type="ECO:0000259" key="1">
    <source>
        <dbReference type="Pfam" id="PF07848"/>
    </source>
</evidence>
<dbReference type="RefSeq" id="WP_091672495.1">
    <property type="nucleotide sequence ID" value="NZ_FOKG01000005.1"/>
</dbReference>
<dbReference type="InterPro" id="IPR012906">
    <property type="entry name" value="PaaX-like_N"/>
</dbReference>
<dbReference type="GO" id="GO:0006351">
    <property type="term" value="P:DNA-templated transcription"/>
    <property type="evidence" value="ECO:0007669"/>
    <property type="project" value="InterPro"/>
</dbReference>
<dbReference type="InterPro" id="IPR048846">
    <property type="entry name" value="PaaX-like_central"/>
</dbReference>
<feature type="domain" description="Transcriptional repressor PaaX-like central Cas2-like" evidence="3">
    <location>
        <begin position="98"/>
        <end position="168"/>
    </location>
</feature>
<dbReference type="InterPro" id="IPR036390">
    <property type="entry name" value="WH_DNA-bd_sf"/>
</dbReference>
<dbReference type="PIRSF" id="PIRSF020623">
    <property type="entry name" value="PaaX"/>
    <property type="match status" value="1"/>
</dbReference>
<dbReference type="Pfam" id="PF20803">
    <property type="entry name" value="PaaX_M"/>
    <property type="match status" value="1"/>
</dbReference>
<evidence type="ECO:0000259" key="3">
    <source>
        <dbReference type="Pfam" id="PF20803"/>
    </source>
</evidence>
<reference evidence="5" key="1">
    <citation type="submission" date="2016-10" db="EMBL/GenBank/DDBJ databases">
        <authorList>
            <person name="Varghese N."/>
            <person name="Submissions S."/>
        </authorList>
    </citation>
    <scope>NUCLEOTIDE SEQUENCE [LARGE SCALE GENOMIC DNA]</scope>
    <source>
        <strain evidence="5">CGMCC 4.3568</strain>
    </source>
</reference>
<dbReference type="InterPro" id="IPR036388">
    <property type="entry name" value="WH-like_DNA-bd_sf"/>
</dbReference>
<dbReference type="InterPro" id="IPR011965">
    <property type="entry name" value="PaaX_trns_reg"/>
</dbReference>
<dbReference type="OrthoDB" id="2270427at2"/>
<dbReference type="Pfam" id="PF08223">
    <property type="entry name" value="PaaX_C"/>
    <property type="match status" value="1"/>
</dbReference>
<dbReference type="InterPro" id="IPR013225">
    <property type="entry name" value="PaaX_C"/>
</dbReference>
<dbReference type="Gene3D" id="3.30.70.2650">
    <property type="match status" value="1"/>
</dbReference>
<protein>
    <submittedName>
        <fullName evidence="4">Transcriptional regulator, PaaX family</fullName>
    </submittedName>
</protein>
<feature type="domain" description="Transcriptional repressor PaaX-like C-terminal" evidence="2">
    <location>
        <begin position="179"/>
        <end position="267"/>
    </location>
</feature>
<evidence type="ECO:0000313" key="5">
    <source>
        <dbReference type="Proteomes" id="UP000243799"/>
    </source>
</evidence>
<dbReference type="SUPFAM" id="SSF46785">
    <property type="entry name" value="Winged helix' DNA-binding domain"/>
    <property type="match status" value="1"/>
</dbReference>
<evidence type="ECO:0000259" key="2">
    <source>
        <dbReference type="Pfam" id="PF08223"/>
    </source>
</evidence>
<proteinExistence type="predicted"/>
<evidence type="ECO:0000313" key="4">
    <source>
        <dbReference type="EMBL" id="SFB14962.1"/>
    </source>
</evidence>
<dbReference type="PANTHER" id="PTHR30319:SF1">
    <property type="entry name" value="TRANSCRIPTIONAL REPRESSOR PAAX"/>
    <property type="match status" value="1"/>
</dbReference>
<dbReference type="Gene3D" id="1.10.10.10">
    <property type="entry name" value="Winged helix-like DNA-binding domain superfamily/Winged helix DNA-binding domain"/>
    <property type="match status" value="1"/>
</dbReference>
<dbReference type="PANTHER" id="PTHR30319">
    <property type="entry name" value="PHENYLACETIC ACID REGULATOR-RELATED TRANSCRIPTIONAL REPRESSOR"/>
    <property type="match status" value="1"/>
</dbReference>
<dbReference type="STRING" id="490629.SAMN05216266_105229"/>
<accession>A0A1I0YP11</accession>
<dbReference type="AlphaFoldDB" id="A0A1I0YP11"/>